<accession>A0AAE1L6Y1</accession>
<proteinExistence type="predicted"/>
<evidence type="ECO:0000313" key="2">
    <source>
        <dbReference type="EMBL" id="KAK3908886.1"/>
    </source>
</evidence>
<dbReference type="Proteomes" id="UP001219518">
    <property type="component" value="Unassembled WGS sequence"/>
</dbReference>
<reference evidence="2" key="1">
    <citation type="submission" date="2021-07" db="EMBL/GenBank/DDBJ databases">
        <authorList>
            <person name="Catto M.A."/>
            <person name="Jacobson A."/>
            <person name="Kennedy G."/>
            <person name="Labadie P."/>
            <person name="Hunt B.G."/>
            <person name="Srinivasan R."/>
        </authorList>
    </citation>
    <scope>NUCLEOTIDE SEQUENCE</scope>
    <source>
        <strain evidence="2">PL_HMW_Pooled</strain>
        <tissue evidence="2">Head</tissue>
    </source>
</reference>
<reference evidence="2" key="2">
    <citation type="journal article" date="2023" name="BMC Genomics">
        <title>Pest status, molecular evolution, and epigenetic factors derived from the genome assembly of Frankliniella fusca, a thysanopteran phytovirus vector.</title>
        <authorList>
            <person name="Catto M.A."/>
            <person name="Labadie P.E."/>
            <person name="Jacobson A.L."/>
            <person name="Kennedy G.G."/>
            <person name="Srinivasan R."/>
            <person name="Hunt B.G."/>
        </authorList>
    </citation>
    <scope>NUCLEOTIDE SEQUENCE</scope>
    <source>
        <strain evidence="2">PL_HMW_Pooled</strain>
    </source>
</reference>
<keyword evidence="1" id="KW-0175">Coiled coil</keyword>
<feature type="coiled-coil region" evidence="1">
    <location>
        <begin position="111"/>
        <end position="148"/>
    </location>
</feature>
<protein>
    <submittedName>
        <fullName evidence="2">Centromere protein K</fullName>
    </submittedName>
</protein>
<sequence>MADDLETGEGFEEFMSMSDIYYLLLADLSDASELLDNAKIHANENEPRQPWATAIKLSRSKETNQCDIQNLYKKNILDTLRKRTEKTKPFGEPLYTAHAPLELRSKLSEVVKRDRENIKQMSTQLALLRESNNELSRQMEELKTLIAARTTSGEMKAKLQRKEVDRKIKIERAKLVKQIRHVTDEICPDSNVPKILSEVLKKSMSGKDPYVSVDDVEADDVELLLRCSVLTRHPHDRRRVRLSDLL</sequence>
<dbReference type="EMBL" id="JAHWGI010000083">
    <property type="protein sequence ID" value="KAK3908886.1"/>
    <property type="molecule type" value="Genomic_DNA"/>
</dbReference>
<gene>
    <name evidence="2" type="ORF">KUF71_019142</name>
</gene>
<comment type="caution">
    <text evidence="2">The sequence shown here is derived from an EMBL/GenBank/DDBJ whole genome shotgun (WGS) entry which is preliminary data.</text>
</comment>
<name>A0AAE1L6Y1_9NEOP</name>
<evidence type="ECO:0000256" key="1">
    <source>
        <dbReference type="SAM" id="Coils"/>
    </source>
</evidence>
<evidence type="ECO:0000313" key="3">
    <source>
        <dbReference type="Proteomes" id="UP001219518"/>
    </source>
</evidence>
<dbReference type="AlphaFoldDB" id="A0AAE1L6Y1"/>
<organism evidence="2 3">
    <name type="scientific">Frankliniella fusca</name>
    <dbReference type="NCBI Taxonomy" id="407009"/>
    <lineage>
        <taxon>Eukaryota</taxon>
        <taxon>Metazoa</taxon>
        <taxon>Ecdysozoa</taxon>
        <taxon>Arthropoda</taxon>
        <taxon>Hexapoda</taxon>
        <taxon>Insecta</taxon>
        <taxon>Pterygota</taxon>
        <taxon>Neoptera</taxon>
        <taxon>Paraneoptera</taxon>
        <taxon>Thysanoptera</taxon>
        <taxon>Terebrantia</taxon>
        <taxon>Thripoidea</taxon>
        <taxon>Thripidae</taxon>
        <taxon>Frankliniella</taxon>
    </lineage>
</organism>
<keyword evidence="3" id="KW-1185">Reference proteome</keyword>